<dbReference type="InterPro" id="IPR032675">
    <property type="entry name" value="LRR_dom_sf"/>
</dbReference>
<organism evidence="1 2">
    <name type="scientific">Lophium mytilinum</name>
    <dbReference type="NCBI Taxonomy" id="390894"/>
    <lineage>
        <taxon>Eukaryota</taxon>
        <taxon>Fungi</taxon>
        <taxon>Dikarya</taxon>
        <taxon>Ascomycota</taxon>
        <taxon>Pezizomycotina</taxon>
        <taxon>Dothideomycetes</taxon>
        <taxon>Pleosporomycetidae</taxon>
        <taxon>Mytilinidiales</taxon>
        <taxon>Mytilinidiaceae</taxon>
        <taxon>Lophium</taxon>
    </lineage>
</organism>
<evidence type="ECO:0008006" key="3">
    <source>
        <dbReference type="Google" id="ProtNLM"/>
    </source>
</evidence>
<dbReference type="SUPFAM" id="SSF52047">
    <property type="entry name" value="RNI-like"/>
    <property type="match status" value="1"/>
</dbReference>
<dbReference type="OrthoDB" id="3864240at2759"/>
<protein>
    <recommendedName>
        <fullName evidence="3">Heterokaryon incompatibility domain-containing protein</fullName>
    </recommendedName>
</protein>
<name>A0A6A6QUZ1_9PEZI</name>
<keyword evidence="2" id="KW-1185">Reference proteome</keyword>
<gene>
    <name evidence="1" type="ORF">BU16DRAFT_526493</name>
</gene>
<dbReference type="AlphaFoldDB" id="A0A6A6QUZ1"/>
<dbReference type="EMBL" id="MU004188">
    <property type="protein sequence ID" value="KAF2495962.1"/>
    <property type="molecule type" value="Genomic_DNA"/>
</dbReference>
<evidence type="ECO:0000313" key="1">
    <source>
        <dbReference type="EMBL" id="KAF2495962.1"/>
    </source>
</evidence>
<proteinExistence type="predicted"/>
<evidence type="ECO:0000313" key="2">
    <source>
        <dbReference type="Proteomes" id="UP000799750"/>
    </source>
</evidence>
<reference evidence="1" key="1">
    <citation type="journal article" date="2020" name="Stud. Mycol.">
        <title>101 Dothideomycetes genomes: a test case for predicting lifestyles and emergence of pathogens.</title>
        <authorList>
            <person name="Haridas S."/>
            <person name="Albert R."/>
            <person name="Binder M."/>
            <person name="Bloem J."/>
            <person name="Labutti K."/>
            <person name="Salamov A."/>
            <person name="Andreopoulos B."/>
            <person name="Baker S."/>
            <person name="Barry K."/>
            <person name="Bills G."/>
            <person name="Bluhm B."/>
            <person name="Cannon C."/>
            <person name="Castanera R."/>
            <person name="Culley D."/>
            <person name="Daum C."/>
            <person name="Ezra D."/>
            <person name="Gonzalez J."/>
            <person name="Henrissat B."/>
            <person name="Kuo A."/>
            <person name="Liang C."/>
            <person name="Lipzen A."/>
            <person name="Lutzoni F."/>
            <person name="Magnuson J."/>
            <person name="Mondo S."/>
            <person name="Nolan M."/>
            <person name="Ohm R."/>
            <person name="Pangilinan J."/>
            <person name="Park H.-J."/>
            <person name="Ramirez L."/>
            <person name="Alfaro M."/>
            <person name="Sun H."/>
            <person name="Tritt A."/>
            <person name="Yoshinaga Y."/>
            <person name="Zwiers L.-H."/>
            <person name="Turgeon B."/>
            <person name="Goodwin S."/>
            <person name="Spatafora J."/>
            <person name="Crous P."/>
            <person name="Grigoriev I."/>
        </authorList>
    </citation>
    <scope>NUCLEOTIDE SEQUENCE</scope>
    <source>
        <strain evidence="1">CBS 269.34</strain>
    </source>
</reference>
<accession>A0A6A6QUZ1</accession>
<sequence>MWSEELDLAIISKVIKAMPLLRSITLAADISEKDESWWAGLGYAGTGYGGMKTLNSPGLAAGVRQLGTLLLACRDAGTKLTSMDLHCLSWRFFEHLHQNDGLQLFRSATCFLTRFSLDIATITMQDEDDADDEAAECRLFLRGDVLGQILRDMTNLQHLQLSADSTVRCHRHDNLWITLGSTIRGHVWPHLTSLTLKQMATSEETLLTFVGDHMPTLKQLHLGSLLLSTGNWISAFEKIRELIVRHGLESLAISGCHYEREPHGHPSYIFASRFQNTAEQLCGTDCIPYGYNGTLECYLMYGGPCPYVWPYFAFATFDGDF</sequence>
<dbReference type="Gene3D" id="3.80.10.10">
    <property type="entry name" value="Ribonuclease Inhibitor"/>
    <property type="match status" value="1"/>
</dbReference>
<dbReference type="Proteomes" id="UP000799750">
    <property type="component" value="Unassembled WGS sequence"/>
</dbReference>